<evidence type="ECO:0000256" key="1">
    <source>
        <dbReference type="SAM" id="Phobius"/>
    </source>
</evidence>
<keyword evidence="1" id="KW-1133">Transmembrane helix</keyword>
<feature type="transmembrane region" description="Helical" evidence="1">
    <location>
        <begin position="86"/>
        <end position="105"/>
    </location>
</feature>
<keyword evidence="1" id="KW-0472">Membrane</keyword>
<evidence type="ECO:0008006" key="4">
    <source>
        <dbReference type="Google" id="ProtNLM"/>
    </source>
</evidence>
<organism evidence="2 3">
    <name type="scientific">Lysobacter helvus</name>
    <dbReference type="NCBI Taxonomy" id="2675059"/>
    <lineage>
        <taxon>Bacteria</taxon>
        <taxon>Pseudomonadati</taxon>
        <taxon>Pseudomonadota</taxon>
        <taxon>Gammaproteobacteria</taxon>
        <taxon>Lysobacterales</taxon>
        <taxon>Lysobacteraceae</taxon>
        <taxon>Lysobacter</taxon>
    </lineage>
</organism>
<evidence type="ECO:0000313" key="3">
    <source>
        <dbReference type="Proteomes" id="UP000680514"/>
    </source>
</evidence>
<evidence type="ECO:0000313" key="2">
    <source>
        <dbReference type="EMBL" id="BCT96084.1"/>
    </source>
</evidence>
<protein>
    <recommendedName>
        <fullName evidence="4">Zinc-ribbon 15 domain-containing protein</fullName>
    </recommendedName>
</protein>
<dbReference type="RefSeq" id="WP_213433889.1">
    <property type="nucleotide sequence ID" value="NZ_AP024546.1"/>
</dbReference>
<proteinExistence type="predicted"/>
<reference evidence="2 3" key="1">
    <citation type="submission" date="2021-03" db="EMBL/GenBank/DDBJ databases">
        <title>Complete Genome Sequences of Two Lysobacter Strains Isolated from Sea Water (Lysobacter caseinilyticus) and Soil (Lysobacter helvus) in South Korea.</title>
        <authorList>
            <person name="Watanabe Y."/>
            <person name="Arakawa K."/>
        </authorList>
    </citation>
    <scope>NUCLEOTIDE SEQUENCE [LARGE SCALE GENOMIC DNA]</scope>
    <source>
        <strain evidence="2 3">D10</strain>
    </source>
</reference>
<name>A0ABM7QEY9_9GAMM</name>
<dbReference type="Proteomes" id="UP000680514">
    <property type="component" value="Chromosome"/>
</dbReference>
<keyword evidence="3" id="KW-1185">Reference proteome</keyword>
<gene>
    <name evidence="2" type="ORF">LYSHEL_19550</name>
</gene>
<accession>A0ABM7QEY9</accession>
<sequence>MFMIGRGERVVQVGPAETHHCPRCEEDKDFIPQLRYSYGQFDLLFGFVYDKRYQLACSQCQHGWKLETNVMEQALGRVPIPFHLRYGLFVAIACAAALVWAAHAYRHPG</sequence>
<dbReference type="EMBL" id="AP024546">
    <property type="protein sequence ID" value="BCT96084.1"/>
    <property type="molecule type" value="Genomic_DNA"/>
</dbReference>
<keyword evidence="1" id="KW-0812">Transmembrane</keyword>